<protein>
    <recommendedName>
        <fullName evidence="2">PPM-type phosphatase domain-containing protein</fullName>
    </recommendedName>
</protein>
<dbReference type="Pfam" id="PF00481">
    <property type="entry name" value="PP2C"/>
    <property type="match status" value="1"/>
</dbReference>
<dbReference type="InterPro" id="IPR036457">
    <property type="entry name" value="PPM-type-like_dom_sf"/>
</dbReference>
<feature type="domain" description="PPM-type phosphatase" evidence="2">
    <location>
        <begin position="75"/>
        <end position="420"/>
    </location>
</feature>
<dbReference type="Proteomes" id="UP000015100">
    <property type="component" value="Unassembled WGS sequence"/>
</dbReference>
<dbReference type="STRING" id="1284197.S8C080"/>
<dbReference type="GO" id="GO:0004741">
    <property type="term" value="F:[pyruvate dehydrogenase (acetyl-transferring)]-phosphatase activity"/>
    <property type="evidence" value="ECO:0007669"/>
    <property type="project" value="TreeGrafter"/>
</dbReference>
<dbReference type="Gene3D" id="3.60.40.10">
    <property type="entry name" value="PPM-type phosphatase domain"/>
    <property type="match status" value="1"/>
</dbReference>
<dbReference type="SMART" id="SM00332">
    <property type="entry name" value="PP2Cc"/>
    <property type="match status" value="1"/>
</dbReference>
<evidence type="ECO:0000256" key="1">
    <source>
        <dbReference type="SAM" id="MobiDB-lite"/>
    </source>
</evidence>
<gene>
    <name evidence="3" type="ORF">H072_5149</name>
</gene>
<proteinExistence type="predicted"/>
<dbReference type="InterPro" id="IPR001932">
    <property type="entry name" value="PPM-type_phosphatase-like_dom"/>
</dbReference>
<name>S8C080_DACHA</name>
<reference evidence="3 4" key="1">
    <citation type="journal article" date="2013" name="PLoS Genet.">
        <title>Genomic mechanisms accounting for the adaptation to parasitism in nematode-trapping fungi.</title>
        <authorList>
            <person name="Meerupati T."/>
            <person name="Andersson K.M."/>
            <person name="Friman E."/>
            <person name="Kumar D."/>
            <person name="Tunlid A."/>
            <person name="Ahren D."/>
        </authorList>
    </citation>
    <scope>NUCLEOTIDE SEQUENCE [LARGE SCALE GENOMIC DNA]</scope>
    <source>
        <strain evidence="3 4">CBS 200.50</strain>
    </source>
</reference>
<reference evidence="4" key="2">
    <citation type="submission" date="2013-04" db="EMBL/GenBank/DDBJ databases">
        <title>Genomic mechanisms accounting for the adaptation to parasitism in nematode-trapping fungi.</title>
        <authorList>
            <person name="Ahren D.G."/>
        </authorList>
    </citation>
    <scope>NUCLEOTIDE SEQUENCE [LARGE SCALE GENOMIC DNA]</scope>
    <source>
        <strain evidence="4">CBS 200.50</strain>
    </source>
</reference>
<dbReference type="eggNOG" id="KOG0700">
    <property type="taxonomic scope" value="Eukaryota"/>
</dbReference>
<evidence type="ECO:0000313" key="3">
    <source>
        <dbReference type="EMBL" id="EPS40992.1"/>
    </source>
</evidence>
<dbReference type="GO" id="GO:0005739">
    <property type="term" value="C:mitochondrion"/>
    <property type="evidence" value="ECO:0007669"/>
    <property type="project" value="TreeGrafter"/>
</dbReference>
<dbReference type="SUPFAM" id="SSF81606">
    <property type="entry name" value="PP2C-like"/>
    <property type="match status" value="1"/>
</dbReference>
<dbReference type="AlphaFoldDB" id="S8C080"/>
<comment type="caution">
    <text evidence="3">The sequence shown here is derived from an EMBL/GenBank/DDBJ whole genome shotgun (WGS) entry which is preliminary data.</text>
</comment>
<dbReference type="OrthoDB" id="420076at2759"/>
<evidence type="ECO:0000259" key="2">
    <source>
        <dbReference type="PROSITE" id="PS51746"/>
    </source>
</evidence>
<dbReference type="OMA" id="TCVSRWL"/>
<dbReference type="PANTHER" id="PTHR13832:SF792">
    <property type="entry name" value="GM14286P"/>
    <property type="match status" value="1"/>
</dbReference>
<dbReference type="EMBL" id="AQGS01000267">
    <property type="protein sequence ID" value="EPS40992.1"/>
    <property type="molecule type" value="Genomic_DNA"/>
</dbReference>
<feature type="region of interest" description="Disordered" evidence="1">
    <location>
        <begin position="1"/>
        <end position="40"/>
    </location>
</feature>
<dbReference type="CDD" id="cd00143">
    <property type="entry name" value="PP2Cc"/>
    <property type="match status" value="1"/>
</dbReference>
<evidence type="ECO:0000313" key="4">
    <source>
        <dbReference type="Proteomes" id="UP000015100"/>
    </source>
</evidence>
<organism evidence="3 4">
    <name type="scientific">Dactylellina haptotyla (strain CBS 200.50)</name>
    <name type="common">Nematode-trapping fungus</name>
    <name type="synonym">Monacrosporium haptotylum</name>
    <dbReference type="NCBI Taxonomy" id="1284197"/>
    <lineage>
        <taxon>Eukaryota</taxon>
        <taxon>Fungi</taxon>
        <taxon>Dikarya</taxon>
        <taxon>Ascomycota</taxon>
        <taxon>Pezizomycotina</taxon>
        <taxon>Orbiliomycetes</taxon>
        <taxon>Orbiliales</taxon>
        <taxon>Orbiliaceae</taxon>
        <taxon>Dactylellina</taxon>
    </lineage>
</organism>
<dbReference type="PANTHER" id="PTHR13832">
    <property type="entry name" value="PROTEIN PHOSPHATASE 2C"/>
    <property type="match status" value="1"/>
</dbReference>
<dbReference type="PROSITE" id="PS51746">
    <property type="entry name" value="PPM_2"/>
    <property type="match status" value="1"/>
</dbReference>
<accession>S8C080</accession>
<keyword evidence="4" id="KW-1185">Reference proteome</keyword>
<dbReference type="InterPro" id="IPR015655">
    <property type="entry name" value="PP2C"/>
</dbReference>
<feature type="compositionally biased region" description="Polar residues" evidence="1">
    <location>
        <begin position="7"/>
        <end position="16"/>
    </location>
</feature>
<sequence length="420" mass="46389">MPAATRQKLQTQTSTGRVGIDTDRSNVLEPAVEPEPGSEREACGHISTAEATYILNKDALEVSPIPQLESSRISRLQVASLPAHEENEDAFAYDFLPDAHSILDHGSEQCWSFLAVCDGHYGYRTSRYLKDVLIKQVYRALLALYESHQASSPPAEDLVKSTISTAFTALDESILSNSSAPAIATQGSCALLSFYDARHNRLFTACTGDSRCVYGKRIGSPQNTRWLSKSLSTDQNFASNPDEVKRVTADHPGEKDVILQNRLMGDLAVSRAFGNKRFKLHEDGGAKRLRSGTQYDVIKSPPYITAEPEVTAYTAPKEGDFVVLATDGLWDFLSSEDAVALVGRWMDDHIEKKEQRKTRLTHSQEEMFVFEDDGNVGVHLIRNALGGVREGRLLFTLSLPPGKNAAKKHRDDITVVVAFF</sequence>
<dbReference type="HOGENOM" id="CLU_021928_1_0_1"/>